<dbReference type="EMBL" id="JAKWFO010000008">
    <property type="protein sequence ID" value="KAI9633966.1"/>
    <property type="molecule type" value="Genomic_DNA"/>
</dbReference>
<keyword evidence="2" id="KW-1185">Reference proteome</keyword>
<reference evidence="1" key="1">
    <citation type="journal article" date="2022" name="G3 (Bethesda)">
        <title>High quality genome of the basidiomycete yeast Dioszegia hungarica PDD-24b-2 isolated from cloud water.</title>
        <authorList>
            <person name="Jarrige D."/>
            <person name="Haridas S."/>
            <person name="Bleykasten-Grosshans C."/>
            <person name="Joly M."/>
            <person name="Nadalig T."/>
            <person name="Sancelme M."/>
            <person name="Vuilleumier S."/>
            <person name="Grigoriev I.V."/>
            <person name="Amato P."/>
            <person name="Bringel F."/>
        </authorList>
    </citation>
    <scope>NUCLEOTIDE SEQUENCE</scope>
    <source>
        <strain evidence="1">PDD-24b-2</strain>
    </source>
</reference>
<protein>
    <submittedName>
        <fullName evidence="1">Uncharacterized protein</fullName>
    </submittedName>
</protein>
<dbReference type="AlphaFoldDB" id="A0AA38H4H5"/>
<accession>A0AA38H4H5</accession>
<evidence type="ECO:0000313" key="2">
    <source>
        <dbReference type="Proteomes" id="UP001164286"/>
    </source>
</evidence>
<organism evidence="1 2">
    <name type="scientific">Dioszegia hungarica</name>
    <dbReference type="NCBI Taxonomy" id="4972"/>
    <lineage>
        <taxon>Eukaryota</taxon>
        <taxon>Fungi</taxon>
        <taxon>Dikarya</taxon>
        <taxon>Basidiomycota</taxon>
        <taxon>Agaricomycotina</taxon>
        <taxon>Tremellomycetes</taxon>
        <taxon>Tremellales</taxon>
        <taxon>Bulleribasidiaceae</taxon>
        <taxon>Dioszegia</taxon>
    </lineage>
</organism>
<proteinExistence type="predicted"/>
<dbReference type="GeneID" id="77726834"/>
<name>A0AA38H4H5_9TREE</name>
<dbReference type="RefSeq" id="XP_052943743.1">
    <property type="nucleotide sequence ID" value="XM_053087629.1"/>
</dbReference>
<evidence type="ECO:0000313" key="1">
    <source>
        <dbReference type="EMBL" id="KAI9633966.1"/>
    </source>
</evidence>
<comment type="caution">
    <text evidence="1">The sequence shown here is derived from an EMBL/GenBank/DDBJ whole genome shotgun (WGS) entry which is preliminary data.</text>
</comment>
<dbReference type="Proteomes" id="UP001164286">
    <property type="component" value="Unassembled WGS sequence"/>
</dbReference>
<sequence length="270" mass="29934">MSSLPMYRREADSLESASLVKGDERLSFEQPPTVPAYPPSAPVAGTGTSTIITYTFVPRWPIKGSKQHAIGPLGHSKERGIYSLSKYHPDQIEILAPINPLHTHLDAHEWGIVMAEAWASFHNSPPKGLKVQIRDEPGNEAASDLICSEGDKAPAHQPRTTSILDSALAVHQLCAGHSAATRWNGFRASDAEVRTWQSGAPRHYLHMRQLRFPLRYARWAILQSSHDACIRFHFAQMGSRCTAHLITISCAPNEHLRHVEIAKVPPSGRR</sequence>
<gene>
    <name evidence="1" type="ORF">MKK02DRAFT_28702</name>
</gene>